<feature type="chain" id="PRO_5011718404" evidence="1">
    <location>
        <begin position="25"/>
        <end position="260"/>
    </location>
</feature>
<dbReference type="InterPro" id="IPR021615">
    <property type="entry name" value="Omp28"/>
</dbReference>
<dbReference type="EMBL" id="FNCQ01000002">
    <property type="protein sequence ID" value="SDG31495.1"/>
    <property type="molecule type" value="Genomic_DNA"/>
</dbReference>
<dbReference type="NCBIfam" id="NF033782">
    <property type="entry name" value="lipoprot_Omp28"/>
    <property type="match status" value="1"/>
</dbReference>
<feature type="signal peptide" evidence="1">
    <location>
        <begin position="1"/>
        <end position="24"/>
    </location>
</feature>
<dbReference type="InterPro" id="IPR013783">
    <property type="entry name" value="Ig-like_fold"/>
</dbReference>
<protein>
    <submittedName>
        <fullName evidence="2">Outer membrane protein Omp28</fullName>
    </submittedName>
</protein>
<dbReference type="Pfam" id="PF11551">
    <property type="entry name" value="Omp28"/>
    <property type="match status" value="1"/>
</dbReference>
<keyword evidence="1" id="KW-0732">Signal</keyword>
<dbReference type="Proteomes" id="UP000198779">
    <property type="component" value="Unassembled WGS sequence"/>
</dbReference>
<evidence type="ECO:0000313" key="2">
    <source>
        <dbReference type="EMBL" id="SDG31495.1"/>
    </source>
</evidence>
<name>A0A1G7T879_9BACT</name>
<gene>
    <name evidence="2" type="ORF">SAMN04487901_102169</name>
</gene>
<evidence type="ECO:0000313" key="3">
    <source>
        <dbReference type="Proteomes" id="UP000198779"/>
    </source>
</evidence>
<dbReference type="Gene3D" id="2.60.40.10">
    <property type="entry name" value="Immunoglobulins"/>
    <property type="match status" value="1"/>
</dbReference>
<dbReference type="STRING" id="645274.SAMN04487901_102169"/>
<dbReference type="RefSeq" id="WP_091814690.1">
    <property type="nucleotide sequence ID" value="NZ_FNCQ01000002.1"/>
</dbReference>
<evidence type="ECO:0000256" key="1">
    <source>
        <dbReference type="SAM" id="SignalP"/>
    </source>
</evidence>
<dbReference type="AlphaFoldDB" id="A0A1G7T879"/>
<organism evidence="2 3">
    <name type="scientific">Prevotella communis</name>
    <dbReference type="NCBI Taxonomy" id="2913614"/>
    <lineage>
        <taxon>Bacteria</taxon>
        <taxon>Pseudomonadati</taxon>
        <taxon>Bacteroidota</taxon>
        <taxon>Bacteroidia</taxon>
        <taxon>Bacteroidales</taxon>
        <taxon>Prevotellaceae</taxon>
        <taxon>Prevotella</taxon>
    </lineage>
</organism>
<reference evidence="3" key="1">
    <citation type="submission" date="2016-10" db="EMBL/GenBank/DDBJ databases">
        <authorList>
            <person name="Varghese N."/>
            <person name="Submissions S."/>
        </authorList>
    </citation>
    <scope>NUCLEOTIDE SEQUENCE [LARGE SCALE GENOMIC DNA]</scope>
    <source>
        <strain evidence="3">BP1-148</strain>
    </source>
</reference>
<proteinExistence type="predicted"/>
<dbReference type="PROSITE" id="PS51257">
    <property type="entry name" value="PROKAR_LIPOPROTEIN"/>
    <property type="match status" value="1"/>
</dbReference>
<sequence>MKKYILPLYLIASLIMFVACDHIADDERLIHVPMQPAKRVVLLEDFTGQQCVNCPKGSEVIEQLQEAYPDNVIAVGIHGGPLGFKGNSVNIGLATDLGDTYYNHWELEYQPVGLINRHGAVNYTDWTKGVKEELEKESPLEMELTATLQEHQVHVIVKETALRAGISGNVQVWLLEDDITALQKMPDGSVNKTYVHNHVLRAAINGTWGEECAPSEGETLTQDYQQTIDDTWNTSNLSVVAFVYNDSGVLQAIKTTIEKQ</sequence>
<keyword evidence="3" id="KW-1185">Reference proteome</keyword>
<accession>A0A1G7T879</accession>